<evidence type="ECO:0000313" key="2">
    <source>
        <dbReference type="EMBL" id="OAX32915.1"/>
    </source>
</evidence>
<protein>
    <submittedName>
        <fullName evidence="2">Uncharacterized protein</fullName>
    </submittedName>
</protein>
<feature type="compositionally biased region" description="Basic and acidic residues" evidence="1">
    <location>
        <begin position="7"/>
        <end position="18"/>
    </location>
</feature>
<gene>
    <name evidence="2" type="ORF">K503DRAFT_804817</name>
</gene>
<reference evidence="2 3" key="1">
    <citation type="submission" date="2016-06" db="EMBL/GenBank/DDBJ databases">
        <title>Comparative genomics of the ectomycorrhizal sister species Rhizopogon vinicolor and Rhizopogon vesiculosus (Basidiomycota: Boletales) reveals a divergence of the mating type B locus.</title>
        <authorList>
            <consortium name="DOE Joint Genome Institute"/>
            <person name="Mujic A.B."/>
            <person name="Kuo A."/>
            <person name="Tritt A."/>
            <person name="Lipzen A."/>
            <person name="Chen C."/>
            <person name="Johnson J."/>
            <person name="Sharma A."/>
            <person name="Barry K."/>
            <person name="Grigoriev I.V."/>
            <person name="Spatafora J.W."/>
        </authorList>
    </citation>
    <scope>NUCLEOTIDE SEQUENCE [LARGE SCALE GENOMIC DNA]</scope>
    <source>
        <strain evidence="2 3">AM-OR11-026</strain>
    </source>
</reference>
<dbReference type="Proteomes" id="UP000092154">
    <property type="component" value="Unassembled WGS sequence"/>
</dbReference>
<feature type="compositionally biased region" description="Basic and acidic residues" evidence="1">
    <location>
        <begin position="27"/>
        <end position="44"/>
    </location>
</feature>
<feature type="region of interest" description="Disordered" evidence="1">
    <location>
        <begin position="1"/>
        <end position="69"/>
    </location>
</feature>
<dbReference type="OrthoDB" id="2633808at2759"/>
<proteinExistence type="predicted"/>
<dbReference type="AlphaFoldDB" id="A0A1B7MJY2"/>
<sequence length="233" mass="26801">MGRPRLHNTEEEKTEAARGYRRAYYARQRDKLTRSAQKREKSQGKQDSNAPLVGRPRLHRTPEEKTEAARSYRRIYYERHRNRILAKNQEKYHIRDYGNKKCRSHWARPCDEIDACLQTLIGSSSAVFVEGLCTYFISNPDNADSSHTMRAAIDALEDLRQRAQSLVESVIEECGTGHDLSRTQDSVFRVRRILTAVEDVFAHAMLGVDYFVEAHGQGKLKHQITLDNTAVVP</sequence>
<accession>A0A1B7MJY2</accession>
<dbReference type="InParanoid" id="A0A1B7MJY2"/>
<organism evidence="2 3">
    <name type="scientific">Rhizopogon vinicolor AM-OR11-026</name>
    <dbReference type="NCBI Taxonomy" id="1314800"/>
    <lineage>
        <taxon>Eukaryota</taxon>
        <taxon>Fungi</taxon>
        <taxon>Dikarya</taxon>
        <taxon>Basidiomycota</taxon>
        <taxon>Agaricomycotina</taxon>
        <taxon>Agaricomycetes</taxon>
        <taxon>Agaricomycetidae</taxon>
        <taxon>Boletales</taxon>
        <taxon>Suillineae</taxon>
        <taxon>Rhizopogonaceae</taxon>
        <taxon>Rhizopogon</taxon>
    </lineage>
</organism>
<name>A0A1B7MJY2_9AGAM</name>
<dbReference type="EMBL" id="KV448882">
    <property type="protein sequence ID" value="OAX32915.1"/>
    <property type="molecule type" value="Genomic_DNA"/>
</dbReference>
<keyword evidence="3" id="KW-1185">Reference proteome</keyword>
<evidence type="ECO:0000256" key="1">
    <source>
        <dbReference type="SAM" id="MobiDB-lite"/>
    </source>
</evidence>
<evidence type="ECO:0000313" key="3">
    <source>
        <dbReference type="Proteomes" id="UP000092154"/>
    </source>
</evidence>
<feature type="compositionally biased region" description="Basic and acidic residues" evidence="1">
    <location>
        <begin position="60"/>
        <end position="69"/>
    </location>
</feature>